<protein>
    <submittedName>
        <fullName evidence="1">Uncharacterized protein</fullName>
    </submittedName>
</protein>
<name>A0A3R7LED8_9TRYP</name>
<evidence type="ECO:0000313" key="2">
    <source>
        <dbReference type="Proteomes" id="UP000284403"/>
    </source>
</evidence>
<dbReference type="SUPFAM" id="SSF69322">
    <property type="entry name" value="Tricorn protease domain 2"/>
    <property type="match status" value="1"/>
</dbReference>
<accession>A0A3R7LED8</accession>
<organism evidence="1 2">
    <name type="scientific">Trypanosoma conorhini</name>
    <dbReference type="NCBI Taxonomy" id="83891"/>
    <lineage>
        <taxon>Eukaryota</taxon>
        <taxon>Discoba</taxon>
        <taxon>Euglenozoa</taxon>
        <taxon>Kinetoplastea</taxon>
        <taxon>Metakinetoplastina</taxon>
        <taxon>Trypanosomatida</taxon>
        <taxon>Trypanosomatidae</taxon>
        <taxon>Trypanosoma</taxon>
    </lineage>
</organism>
<sequence length="301" mass="32150">MAVLGNGRGAGPSTLVSLDLGSERASSFWQLLTEGQRVGLPVSHLCLGVTADASRSLCCAVLLEKTGNPPVPTSTAFFYSFGDGEAPRLHGTLTSCHSCAFHRDGLWCLSQSKRESNSGVLRLSFNELAGAARLDLAAGNSAFRRVVTAPISLEAVDDNVAHIFTAHGVLRCDARMKGLQWIWQSREHLISGVGCKGGERIVLSSEDDTVLVFDVRQAQQAMYEANASFPVALRSSRGGNVVLATSRRQVGVFHVEQLEFLGAFDSPGGVLDATPLGEEQHAVQVVSVTADGCLCDWTMEF</sequence>
<dbReference type="RefSeq" id="XP_029226595.1">
    <property type="nucleotide sequence ID" value="XM_029373291.1"/>
</dbReference>
<evidence type="ECO:0000313" key="1">
    <source>
        <dbReference type="EMBL" id="RNF12702.1"/>
    </source>
</evidence>
<dbReference type="Proteomes" id="UP000284403">
    <property type="component" value="Unassembled WGS sequence"/>
</dbReference>
<comment type="caution">
    <text evidence="1">The sequence shown here is derived from an EMBL/GenBank/DDBJ whole genome shotgun (WGS) entry which is preliminary data.</text>
</comment>
<dbReference type="GeneID" id="40320025"/>
<dbReference type="OrthoDB" id="244985at2759"/>
<reference evidence="1 2" key="1">
    <citation type="journal article" date="2018" name="BMC Genomics">
        <title>Genomic comparison of Trypanosoma conorhini and Trypanosoma rangeli to Trypanosoma cruzi strains of high and low virulence.</title>
        <authorList>
            <person name="Bradwell K.R."/>
            <person name="Koparde V.N."/>
            <person name="Matveyev A.V."/>
            <person name="Serrano M.G."/>
            <person name="Alves J.M."/>
            <person name="Parikh H."/>
            <person name="Huang B."/>
            <person name="Lee V."/>
            <person name="Espinosa-Alvarez O."/>
            <person name="Ortiz P.A."/>
            <person name="Costa-Martins A.G."/>
            <person name="Teixeira M.M."/>
            <person name="Buck G.A."/>
        </authorList>
    </citation>
    <scope>NUCLEOTIDE SEQUENCE [LARGE SCALE GENOMIC DNA]</scope>
    <source>
        <strain evidence="1 2">025E</strain>
    </source>
</reference>
<keyword evidence="2" id="KW-1185">Reference proteome</keyword>
<dbReference type="EMBL" id="MKKU01000434">
    <property type="protein sequence ID" value="RNF12702.1"/>
    <property type="molecule type" value="Genomic_DNA"/>
</dbReference>
<gene>
    <name evidence="1" type="ORF">Tco025E_06414</name>
</gene>
<proteinExistence type="predicted"/>
<dbReference type="AlphaFoldDB" id="A0A3R7LED8"/>